<dbReference type="InterPro" id="IPR044538">
    <property type="entry name" value="Vta1-like"/>
</dbReference>
<feature type="compositionally biased region" description="Polar residues" evidence="3">
    <location>
        <begin position="202"/>
        <end position="232"/>
    </location>
</feature>
<gene>
    <name evidence="5" type="ORF">F0562_008755</name>
</gene>
<dbReference type="EMBL" id="CM018046">
    <property type="protein sequence ID" value="KAA8527016.1"/>
    <property type="molecule type" value="Genomic_DNA"/>
</dbReference>
<evidence type="ECO:0000259" key="4">
    <source>
        <dbReference type="Pfam" id="PF04652"/>
    </source>
</evidence>
<accession>A0A5J5ABA3</accession>
<organism evidence="5 6">
    <name type="scientific">Nyssa sinensis</name>
    <dbReference type="NCBI Taxonomy" id="561372"/>
    <lineage>
        <taxon>Eukaryota</taxon>
        <taxon>Viridiplantae</taxon>
        <taxon>Streptophyta</taxon>
        <taxon>Embryophyta</taxon>
        <taxon>Tracheophyta</taxon>
        <taxon>Spermatophyta</taxon>
        <taxon>Magnoliopsida</taxon>
        <taxon>eudicotyledons</taxon>
        <taxon>Gunneridae</taxon>
        <taxon>Pentapetalae</taxon>
        <taxon>asterids</taxon>
        <taxon>Cornales</taxon>
        <taxon>Nyssaceae</taxon>
        <taxon>Nyssa</taxon>
    </lineage>
</organism>
<dbReference type="Gene3D" id="1.25.40.270">
    <property type="entry name" value="Vacuolar protein sorting-associated protein vta1"/>
    <property type="match status" value="1"/>
</dbReference>
<dbReference type="PANTHER" id="PTHR46009:SF1">
    <property type="entry name" value="VACUOLAR PROTEIN SORTING-ASSOCIATED PROTEIN VTA1 HOMOLOG"/>
    <property type="match status" value="1"/>
</dbReference>
<reference evidence="5 6" key="1">
    <citation type="submission" date="2019-09" db="EMBL/GenBank/DDBJ databases">
        <title>A chromosome-level genome assembly of the Chinese tupelo Nyssa sinensis.</title>
        <authorList>
            <person name="Yang X."/>
            <person name="Kang M."/>
            <person name="Yang Y."/>
            <person name="Xiong H."/>
            <person name="Wang M."/>
            <person name="Zhang Z."/>
            <person name="Wang Z."/>
            <person name="Wu H."/>
            <person name="Ma T."/>
            <person name="Liu J."/>
            <person name="Xi Z."/>
        </authorList>
    </citation>
    <scope>NUCLEOTIDE SEQUENCE [LARGE SCALE GENOMIC DNA]</scope>
    <source>
        <strain evidence="5">J267</strain>
        <tissue evidence="5">Leaf</tissue>
    </source>
</reference>
<dbReference type="PANTHER" id="PTHR46009">
    <property type="entry name" value="VACUOLAR PROTEIN SORTING-ASSOCIATED PROTEIN VTA1 HOMOLOG"/>
    <property type="match status" value="1"/>
</dbReference>
<dbReference type="GO" id="GO:0005771">
    <property type="term" value="C:multivesicular body"/>
    <property type="evidence" value="ECO:0007669"/>
    <property type="project" value="TreeGrafter"/>
</dbReference>
<keyword evidence="6" id="KW-1185">Reference proteome</keyword>
<dbReference type="OrthoDB" id="391137at2759"/>
<feature type="region of interest" description="Disordered" evidence="3">
    <location>
        <begin position="341"/>
        <end position="362"/>
    </location>
</feature>
<evidence type="ECO:0000256" key="2">
    <source>
        <dbReference type="ARBA" id="ARBA00023136"/>
    </source>
</evidence>
<evidence type="ECO:0000256" key="3">
    <source>
        <dbReference type="SAM" id="MobiDB-lite"/>
    </source>
</evidence>
<evidence type="ECO:0000313" key="6">
    <source>
        <dbReference type="Proteomes" id="UP000325577"/>
    </source>
</evidence>
<dbReference type="InterPro" id="IPR039431">
    <property type="entry name" value="Vta1/CALS_N"/>
</dbReference>
<dbReference type="InterPro" id="IPR023175">
    <property type="entry name" value="Vta1/CALS_N_sf"/>
</dbReference>
<evidence type="ECO:0000256" key="1">
    <source>
        <dbReference type="ARBA" id="ARBA00004308"/>
    </source>
</evidence>
<feature type="region of interest" description="Disordered" evidence="3">
    <location>
        <begin position="117"/>
        <end position="233"/>
    </location>
</feature>
<dbReference type="AlphaFoldDB" id="A0A5J5ABA3"/>
<dbReference type="Pfam" id="PF04652">
    <property type="entry name" value="Vta1"/>
    <property type="match status" value="1"/>
</dbReference>
<keyword evidence="2" id="KW-0472">Membrane</keyword>
<feature type="compositionally biased region" description="Basic and acidic residues" evidence="3">
    <location>
        <begin position="351"/>
        <end position="362"/>
    </location>
</feature>
<proteinExistence type="predicted"/>
<evidence type="ECO:0000313" key="5">
    <source>
        <dbReference type="EMBL" id="KAA8527016.1"/>
    </source>
</evidence>
<name>A0A5J5ABA3_9ASTE</name>
<sequence>MMGIPYVNCLINWGCLVAEEREGKENFGVYAIRFQDKKSLTLAPDDNLHLEGFASNVFAKADKQDRAGRADLNTAKTFYAASIFYEILNQFGDLQPELEQKQKYAVWKAADIRKALKEGRKPEPGPPGGDNDLSIESSIPSSEYDLESSRIDATTIPAPESDPSPRFYDEANSHHSTNIPPSTPPYPTANFTSHDFHPPPSTNITEKSTYSQPYHHQTYPQEPQQHMPQNYPSHEIPSQLALMLPTTTPSVPTNTNYPPATEYTSGNRNGTVSEAAPTSAQTYQYDSNYQPSPEKIAEAHKAARFTRDAVIREVKSYLEVLVGKDNDDATVPKAVIETPDGLQAGGLDSKTIPKQDSSDRRVGLTESAIEFMKPRCLWTGKRNKKRQLHPQEKQQQLFKNMSKLSTLEEWLSASPGLNKGCNNGETGVKVDDEVVDGGGGMEDSSSSRSQIGKTKKKVTFRLPEVADVFIIGLSVE</sequence>
<dbReference type="Proteomes" id="UP000325577">
    <property type="component" value="Linkage Group LG3"/>
</dbReference>
<comment type="subcellular location">
    <subcellularLocation>
        <location evidence="1">Endomembrane system</location>
    </subcellularLocation>
</comment>
<feature type="domain" description="Vta1/callose synthase N-terminal" evidence="4">
    <location>
        <begin position="44"/>
        <end position="118"/>
    </location>
</feature>
<dbReference type="GO" id="GO:0032511">
    <property type="term" value="P:late endosome to vacuole transport via multivesicular body sorting pathway"/>
    <property type="evidence" value="ECO:0007669"/>
    <property type="project" value="InterPro"/>
</dbReference>
<protein>
    <recommendedName>
        <fullName evidence="4">Vta1/callose synthase N-terminal domain-containing protein</fullName>
    </recommendedName>
</protein>